<sequence>MQRIPKIIVANKMFVSIIIYLFVLWYKHREIFFAIITITF</sequence>
<keyword evidence="1" id="KW-1133">Transmembrane helix</keyword>
<accession>A0A8S5V3R8</accession>
<proteinExistence type="predicted"/>
<feature type="transmembrane region" description="Helical" evidence="1">
    <location>
        <begin position="7"/>
        <end position="26"/>
    </location>
</feature>
<keyword evidence="1" id="KW-0472">Membrane</keyword>
<dbReference type="EMBL" id="BK016192">
    <property type="protein sequence ID" value="DAG01402.1"/>
    <property type="molecule type" value="Genomic_DNA"/>
</dbReference>
<reference evidence="2" key="1">
    <citation type="journal article" date="2021" name="Proc. Natl. Acad. Sci. U.S.A.">
        <title>A Catalog of Tens of Thousands of Viruses from Human Metagenomes Reveals Hidden Associations with Chronic Diseases.</title>
        <authorList>
            <person name="Tisza M.J."/>
            <person name="Buck C.B."/>
        </authorList>
    </citation>
    <scope>NUCLEOTIDE SEQUENCE</scope>
    <source>
        <strain evidence="2">CteDy1</strain>
    </source>
</reference>
<evidence type="ECO:0000256" key="1">
    <source>
        <dbReference type="SAM" id="Phobius"/>
    </source>
</evidence>
<protein>
    <submittedName>
        <fullName evidence="2">Uncharacterized protein</fullName>
    </submittedName>
</protein>
<name>A0A8S5V3R8_9CAUD</name>
<keyword evidence="1" id="KW-0812">Transmembrane</keyword>
<organism evidence="2">
    <name type="scientific">Siphoviridae sp. cteDy1</name>
    <dbReference type="NCBI Taxonomy" id="2825587"/>
    <lineage>
        <taxon>Viruses</taxon>
        <taxon>Duplodnaviria</taxon>
        <taxon>Heunggongvirae</taxon>
        <taxon>Uroviricota</taxon>
        <taxon>Caudoviricetes</taxon>
    </lineage>
</organism>
<evidence type="ECO:0000313" key="2">
    <source>
        <dbReference type="EMBL" id="DAG01402.1"/>
    </source>
</evidence>